<dbReference type="EMBL" id="BAABME010002660">
    <property type="protein sequence ID" value="GAA0155594.1"/>
    <property type="molecule type" value="Genomic_DNA"/>
</dbReference>
<reference evidence="2 3" key="1">
    <citation type="submission" date="2024-01" db="EMBL/GenBank/DDBJ databases">
        <title>The complete chloroplast genome sequence of Lithospermum erythrorhizon: insights into the phylogenetic relationship among Boraginaceae species and the maternal lineages of purple gromwells.</title>
        <authorList>
            <person name="Okada T."/>
            <person name="Watanabe K."/>
        </authorList>
    </citation>
    <scope>NUCLEOTIDE SEQUENCE [LARGE SCALE GENOMIC DNA]</scope>
</reference>
<accession>A0AAV3PV21</accession>
<feature type="compositionally biased region" description="Gly residues" evidence="1">
    <location>
        <begin position="80"/>
        <end position="93"/>
    </location>
</feature>
<evidence type="ECO:0000313" key="2">
    <source>
        <dbReference type="EMBL" id="GAA0155594.1"/>
    </source>
</evidence>
<dbReference type="Proteomes" id="UP001454036">
    <property type="component" value="Unassembled WGS sequence"/>
</dbReference>
<comment type="caution">
    <text evidence="2">The sequence shown here is derived from an EMBL/GenBank/DDBJ whole genome shotgun (WGS) entry which is preliminary data.</text>
</comment>
<name>A0AAV3PV21_LITER</name>
<keyword evidence="3" id="KW-1185">Reference proteome</keyword>
<sequence>MAHILSALGRCNVSYYPHGMLITHIMLKWNIIRMTLGEKGLIPKALGKTDISKMQLKLVYRVLQFKLTKDGSKRQHQSGSGVGTSSGVEGGPSSGVEDGISGVAEGGVESVPGMFDDLPQWLGEYNLDDIPIGTGGAPRSSVEA</sequence>
<dbReference type="AlphaFoldDB" id="A0AAV3PV21"/>
<organism evidence="2 3">
    <name type="scientific">Lithospermum erythrorhizon</name>
    <name type="common">Purple gromwell</name>
    <name type="synonym">Lithospermum officinale var. erythrorhizon</name>
    <dbReference type="NCBI Taxonomy" id="34254"/>
    <lineage>
        <taxon>Eukaryota</taxon>
        <taxon>Viridiplantae</taxon>
        <taxon>Streptophyta</taxon>
        <taxon>Embryophyta</taxon>
        <taxon>Tracheophyta</taxon>
        <taxon>Spermatophyta</taxon>
        <taxon>Magnoliopsida</taxon>
        <taxon>eudicotyledons</taxon>
        <taxon>Gunneridae</taxon>
        <taxon>Pentapetalae</taxon>
        <taxon>asterids</taxon>
        <taxon>lamiids</taxon>
        <taxon>Boraginales</taxon>
        <taxon>Boraginaceae</taxon>
        <taxon>Boraginoideae</taxon>
        <taxon>Lithospermeae</taxon>
        <taxon>Lithospermum</taxon>
    </lineage>
</organism>
<proteinExistence type="predicted"/>
<evidence type="ECO:0000313" key="3">
    <source>
        <dbReference type="Proteomes" id="UP001454036"/>
    </source>
</evidence>
<gene>
    <name evidence="2" type="ORF">LIER_13289</name>
</gene>
<feature type="region of interest" description="Disordered" evidence="1">
    <location>
        <begin position="69"/>
        <end position="112"/>
    </location>
</feature>
<protein>
    <submittedName>
        <fullName evidence="2">Uncharacterized protein</fullName>
    </submittedName>
</protein>
<evidence type="ECO:0000256" key="1">
    <source>
        <dbReference type="SAM" id="MobiDB-lite"/>
    </source>
</evidence>